<dbReference type="InterPro" id="IPR050391">
    <property type="entry name" value="Mito_Metabolite_Transporter"/>
</dbReference>
<evidence type="ECO:0000256" key="5">
    <source>
        <dbReference type="ARBA" id="ARBA00022737"/>
    </source>
</evidence>
<dbReference type="PROSITE" id="PS50920">
    <property type="entry name" value="SOLCAR"/>
    <property type="match status" value="3"/>
</dbReference>
<evidence type="ECO:0000256" key="10">
    <source>
        <dbReference type="PROSITE-ProRule" id="PRU00282"/>
    </source>
</evidence>
<sequence>MSTASDKSSGFNWRPFVYGGLASMTAEIFTFPIDTTKTRLQLQGQQAAAASASASAASQQAVAGATRYRGMLHCGYTIAKDEGLLRLYRGIKPALLRQATYGTIKIGVYQSLKKAVVSDPKDESILVNMGCGVIAGAFSSSLATPTDVLKVRMQAQSSRPPYRGLVHAFSTIFKEEGVVGLWRGVIPTAQRAAVITCVELPVYDAAKKGLIRSGHMQDNIYCHFAASFIAGFAGSVASNPIDVVKTRLMMQSTGTQLYSGALDCVRKTVQREGVFALYKGFIPGYLRLGPWNIVFFLTYEQLKKLDV</sequence>
<keyword evidence="7" id="KW-1133">Transmembrane helix</keyword>
<dbReference type="InterPro" id="IPR023395">
    <property type="entry name" value="MCP_dom_sf"/>
</dbReference>
<comment type="similarity">
    <text evidence="2 11">Belongs to the mitochondrial carrier (TC 2.A.29) family.</text>
</comment>
<keyword evidence="9 10" id="KW-0472">Membrane</keyword>
<comment type="subcellular location">
    <subcellularLocation>
        <location evidence="1">Mitochondrion inner membrane</location>
        <topology evidence="1">Multi-pass membrane protein</topology>
    </subcellularLocation>
</comment>
<keyword evidence="6" id="KW-0999">Mitochondrion inner membrane</keyword>
<dbReference type="PRINTS" id="PR00784">
    <property type="entry name" value="MTUNCOUPLING"/>
</dbReference>
<dbReference type="FunFam" id="1.50.40.10:FF:000006">
    <property type="entry name" value="brain mitochondrial carrier protein 1 isoform X1"/>
    <property type="match status" value="1"/>
</dbReference>
<keyword evidence="5" id="KW-0677">Repeat</keyword>
<dbReference type="OrthoDB" id="756301at2759"/>
<dbReference type="PANTHER" id="PTHR45618">
    <property type="entry name" value="MITOCHONDRIAL DICARBOXYLATE CARRIER-RELATED"/>
    <property type="match status" value="1"/>
</dbReference>
<dbReference type="PhylomeDB" id="A0A0D2X0W5"/>
<dbReference type="Gene3D" id="1.50.40.10">
    <property type="entry name" value="Mitochondrial carrier domain"/>
    <property type="match status" value="1"/>
</dbReference>
<name>A0A0D2X0W5_CAPO3</name>
<evidence type="ECO:0000256" key="7">
    <source>
        <dbReference type="ARBA" id="ARBA00022989"/>
    </source>
</evidence>
<evidence type="ECO:0000256" key="2">
    <source>
        <dbReference type="ARBA" id="ARBA00006375"/>
    </source>
</evidence>
<gene>
    <name evidence="12" type="ORF">CAOG_001198</name>
</gene>
<proteinExistence type="inferred from homology"/>
<keyword evidence="8" id="KW-0496">Mitochondrion</keyword>
<keyword evidence="3 11" id="KW-0813">Transport</keyword>
<dbReference type="EMBL" id="KE346361">
    <property type="protein sequence ID" value="KJE89769.1"/>
    <property type="molecule type" value="Genomic_DNA"/>
</dbReference>
<organism evidence="12 13">
    <name type="scientific">Capsaspora owczarzaki (strain ATCC 30864)</name>
    <dbReference type="NCBI Taxonomy" id="595528"/>
    <lineage>
        <taxon>Eukaryota</taxon>
        <taxon>Filasterea</taxon>
        <taxon>Capsaspora</taxon>
    </lineage>
</organism>
<feature type="repeat" description="Solcar" evidence="10">
    <location>
        <begin position="123"/>
        <end position="209"/>
    </location>
</feature>
<evidence type="ECO:0000256" key="4">
    <source>
        <dbReference type="ARBA" id="ARBA00022692"/>
    </source>
</evidence>
<dbReference type="InterPro" id="IPR018108">
    <property type="entry name" value="MCP_transmembrane"/>
</dbReference>
<dbReference type="Proteomes" id="UP000008743">
    <property type="component" value="Unassembled WGS sequence"/>
</dbReference>
<evidence type="ECO:0000256" key="1">
    <source>
        <dbReference type="ARBA" id="ARBA00004448"/>
    </source>
</evidence>
<reference evidence="13" key="1">
    <citation type="submission" date="2011-02" db="EMBL/GenBank/DDBJ databases">
        <title>The Genome Sequence of Capsaspora owczarzaki ATCC 30864.</title>
        <authorList>
            <person name="Russ C."/>
            <person name="Cuomo C."/>
            <person name="Burger G."/>
            <person name="Gray M.W."/>
            <person name="Holland P.W.H."/>
            <person name="King N."/>
            <person name="Lang F.B.F."/>
            <person name="Roger A.J."/>
            <person name="Ruiz-Trillo I."/>
            <person name="Young S.K."/>
            <person name="Zeng Q."/>
            <person name="Gargeya S."/>
            <person name="Alvarado L."/>
            <person name="Berlin A."/>
            <person name="Chapman S.B."/>
            <person name="Chen Z."/>
            <person name="Freedman E."/>
            <person name="Gellesch M."/>
            <person name="Goldberg J."/>
            <person name="Griggs A."/>
            <person name="Gujja S."/>
            <person name="Heilman E."/>
            <person name="Heiman D."/>
            <person name="Howarth C."/>
            <person name="Mehta T."/>
            <person name="Neiman D."/>
            <person name="Pearson M."/>
            <person name="Roberts A."/>
            <person name="Saif S."/>
            <person name="Shea T."/>
            <person name="Shenoy N."/>
            <person name="Sisk P."/>
            <person name="Stolte C."/>
            <person name="Sykes S."/>
            <person name="White J."/>
            <person name="Yandava C."/>
            <person name="Haas B."/>
            <person name="Nusbaum C."/>
            <person name="Birren B."/>
        </authorList>
    </citation>
    <scope>NUCLEOTIDE SEQUENCE</scope>
    <source>
        <strain evidence="13">ATCC 30864</strain>
    </source>
</reference>
<dbReference type="InterPro" id="IPR002067">
    <property type="entry name" value="MCP"/>
</dbReference>
<evidence type="ECO:0000256" key="11">
    <source>
        <dbReference type="RuleBase" id="RU000488"/>
    </source>
</evidence>
<dbReference type="OMA" id="FPFWKAV"/>
<feature type="repeat" description="Solcar" evidence="10">
    <location>
        <begin position="218"/>
        <end position="305"/>
    </location>
</feature>
<dbReference type="InParanoid" id="A0A0D2X0W5"/>
<evidence type="ECO:0000313" key="12">
    <source>
        <dbReference type="EMBL" id="KJE89769.1"/>
    </source>
</evidence>
<dbReference type="SUPFAM" id="SSF103506">
    <property type="entry name" value="Mitochondrial carrier"/>
    <property type="match status" value="1"/>
</dbReference>
<accession>A0A0D2X0W5</accession>
<dbReference type="AlphaFoldDB" id="A0A0D2X0W5"/>
<dbReference type="eggNOG" id="KOG0753">
    <property type="taxonomic scope" value="Eukaryota"/>
</dbReference>
<evidence type="ECO:0000313" key="13">
    <source>
        <dbReference type="Proteomes" id="UP000008743"/>
    </source>
</evidence>
<dbReference type="RefSeq" id="XP_004349695.1">
    <property type="nucleotide sequence ID" value="XM_004349645.2"/>
</dbReference>
<evidence type="ECO:0000256" key="3">
    <source>
        <dbReference type="ARBA" id="ARBA00022448"/>
    </source>
</evidence>
<keyword evidence="4 10" id="KW-0812">Transmembrane</keyword>
<keyword evidence="13" id="KW-1185">Reference proteome</keyword>
<dbReference type="Pfam" id="PF00153">
    <property type="entry name" value="Mito_carr"/>
    <property type="match status" value="3"/>
</dbReference>
<dbReference type="GO" id="GO:0055085">
    <property type="term" value="P:transmembrane transport"/>
    <property type="evidence" value="ECO:0007669"/>
    <property type="project" value="InterPro"/>
</dbReference>
<evidence type="ECO:0000256" key="8">
    <source>
        <dbReference type="ARBA" id="ARBA00023128"/>
    </source>
</evidence>
<evidence type="ECO:0000256" key="6">
    <source>
        <dbReference type="ARBA" id="ARBA00022792"/>
    </source>
</evidence>
<evidence type="ECO:0000256" key="9">
    <source>
        <dbReference type="ARBA" id="ARBA00023136"/>
    </source>
</evidence>
<feature type="repeat" description="Solcar" evidence="10">
    <location>
        <begin position="14"/>
        <end position="115"/>
    </location>
</feature>
<dbReference type="GO" id="GO:0005743">
    <property type="term" value="C:mitochondrial inner membrane"/>
    <property type="evidence" value="ECO:0007669"/>
    <property type="project" value="UniProtKB-SubCell"/>
</dbReference>
<protein>
    <submittedName>
        <fullName evidence="12">Solute carrier family 25</fullName>
    </submittedName>
</protein>